<sequence length="30" mass="3373">MGIRSSIRSASSRTKYFTEAMFKTPSSKNC</sequence>
<reference evidence="2" key="1">
    <citation type="submission" date="2021-06" db="EMBL/GenBank/DDBJ databases">
        <authorList>
            <person name="Hodson N. C."/>
            <person name="Mongue J. A."/>
            <person name="Jaron S. K."/>
        </authorList>
    </citation>
    <scope>NUCLEOTIDE SEQUENCE</scope>
</reference>
<dbReference type="Proteomes" id="UP000708208">
    <property type="component" value="Unassembled WGS sequence"/>
</dbReference>
<gene>
    <name evidence="1" type="ORF">AFUS01_LOCUS7163</name>
    <name evidence="2" type="ORF">AFUS01_LOCUS8803</name>
</gene>
<organism evidence="2 3">
    <name type="scientific">Allacma fusca</name>
    <dbReference type="NCBI Taxonomy" id="39272"/>
    <lineage>
        <taxon>Eukaryota</taxon>
        <taxon>Metazoa</taxon>
        <taxon>Ecdysozoa</taxon>
        <taxon>Arthropoda</taxon>
        <taxon>Hexapoda</taxon>
        <taxon>Collembola</taxon>
        <taxon>Symphypleona</taxon>
        <taxon>Sminthuridae</taxon>
        <taxon>Allacma</taxon>
    </lineage>
</organism>
<evidence type="ECO:0000313" key="3">
    <source>
        <dbReference type="Proteomes" id="UP000708208"/>
    </source>
</evidence>
<evidence type="ECO:0000313" key="2">
    <source>
        <dbReference type="EMBL" id="CAG7719479.1"/>
    </source>
</evidence>
<name>A0A8J2P0C0_9HEXA</name>
<dbReference type="EMBL" id="CAJVCH010061682">
    <property type="protein sequence ID" value="CAG7719479.1"/>
    <property type="molecule type" value="Genomic_DNA"/>
</dbReference>
<protein>
    <submittedName>
        <fullName evidence="2">Uncharacterized protein</fullName>
    </submittedName>
</protein>
<dbReference type="EMBL" id="CAJVCH010048096">
    <property type="protein sequence ID" value="CAG7717723.1"/>
    <property type="molecule type" value="Genomic_DNA"/>
</dbReference>
<keyword evidence="3" id="KW-1185">Reference proteome</keyword>
<dbReference type="AlphaFoldDB" id="A0A8J2P0C0"/>
<accession>A0A8J2P0C0</accession>
<evidence type="ECO:0000313" key="1">
    <source>
        <dbReference type="EMBL" id="CAG7717723.1"/>
    </source>
</evidence>
<proteinExistence type="predicted"/>
<comment type="caution">
    <text evidence="2">The sequence shown here is derived from an EMBL/GenBank/DDBJ whole genome shotgun (WGS) entry which is preliminary data.</text>
</comment>
<feature type="non-terminal residue" evidence="2">
    <location>
        <position position="1"/>
    </location>
</feature>